<keyword evidence="6" id="KW-0963">Cytoplasm</keyword>
<keyword evidence="7" id="KW-0645">Protease</keyword>
<evidence type="ECO:0000259" key="15">
    <source>
        <dbReference type="PROSITE" id="PS50249"/>
    </source>
</evidence>
<dbReference type="Proteomes" id="UP000191024">
    <property type="component" value="Chromosome F"/>
</dbReference>
<feature type="region of interest" description="Disordered" evidence="14">
    <location>
        <begin position="338"/>
        <end position="359"/>
    </location>
</feature>
<keyword evidence="11" id="KW-0862">Zinc</keyword>
<comment type="subunit">
    <text evidence="4">Component of the COP9 signalosome (CSN) complex.</text>
</comment>
<dbReference type="PROSITE" id="PS50249">
    <property type="entry name" value="MPN"/>
    <property type="match status" value="1"/>
</dbReference>
<dbReference type="CDD" id="cd08069">
    <property type="entry name" value="MPN_RPN11_CSN5"/>
    <property type="match status" value="1"/>
</dbReference>
<evidence type="ECO:0000256" key="6">
    <source>
        <dbReference type="ARBA" id="ARBA00022490"/>
    </source>
</evidence>
<dbReference type="GO" id="GO:0005737">
    <property type="term" value="C:cytoplasm"/>
    <property type="evidence" value="ECO:0007669"/>
    <property type="project" value="UniProtKB-SubCell"/>
</dbReference>
<organism evidence="16 17">
    <name type="scientific">Lachancea mirantina</name>
    <dbReference type="NCBI Taxonomy" id="1230905"/>
    <lineage>
        <taxon>Eukaryota</taxon>
        <taxon>Fungi</taxon>
        <taxon>Dikarya</taxon>
        <taxon>Ascomycota</taxon>
        <taxon>Saccharomycotina</taxon>
        <taxon>Saccharomycetes</taxon>
        <taxon>Saccharomycetales</taxon>
        <taxon>Saccharomycetaceae</taxon>
        <taxon>Lachancea</taxon>
    </lineage>
</organism>
<keyword evidence="17" id="KW-1185">Reference proteome</keyword>
<reference evidence="17" key="1">
    <citation type="submission" date="2016-03" db="EMBL/GenBank/DDBJ databases">
        <authorList>
            <person name="Devillers H."/>
        </authorList>
    </citation>
    <scope>NUCLEOTIDE SEQUENCE [LARGE SCALE GENOMIC DNA]</scope>
</reference>
<dbReference type="STRING" id="1230905.A0A1G4K3R5"/>
<gene>
    <name evidence="16" type="ORF">LAMI_0F13674G</name>
</gene>
<dbReference type="OrthoDB" id="605656at2759"/>
<keyword evidence="9" id="KW-0736">Signalosome</keyword>
<dbReference type="SMART" id="SM00232">
    <property type="entry name" value="JAB_MPN"/>
    <property type="match status" value="1"/>
</dbReference>
<evidence type="ECO:0000256" key="7">
    <source>
        <dbReference type="ARBA" id="ARBA00022670"/>
    </source>
</evidence>
<evidence type="ECO:0000256" key="5">
    <source>
        <dbReference type="ARBA" id="ARBA00014880"/>
    </source>
</evidence>
<comment type="similarity">
    <text evidence="3">Belongs to the peptidase M67A family. CSN5 subfamily.</text>
</comment>
<dbReference type="Gene3D" id="3.40.140.10">
    <property type="entry name" value="Cytidine Deaminase, domain 2"/>
    <property type="match status" value="1"/>
</dbReference>
<keyword evidence="12" id="KW-0482">Metalloprotease</keyword>
<accession>A0A1G4K3R5</accession>
<keyword evidence="8" id="KW-0479">Metal-binding</keyword>
<dbReference type="GO" id="GO:0008237">
    <property type="term" value="F:metallopeptidase activity"/>
    <property type="evidence" value="ECO:0007669"/>
    <property type="project" value="UniProtKB-KW"/>
</dbReference>
<dbReference type="GO" id="GO:0046872">
    <property type="term" value="F:metal ion binding"/>
    <property type="evidence" value="ECO:0007669"/>
    <property type="project" value="UniProtKB-KW"/>
</dbReference>
<dbReference type="FunFam" id="3.40.140.10:FF:000203">
    <property type="entry name" value="COP9 signalosome complex subunit 5"/>
    <property type="match status" value="1"/>
</dbReference>
<dbReference type="Pfam" id="PF01398">
    <property type="entry name" value="JAB"/>
    <property type="match status" value="1"/>
</dbReference>
<feature type="domain" description="MPN" evidence="15">
    <location>
        <begin position="72"/>
        <end position="210"/>
    </location>
</feature>
<evidence type="ECO:0000313" key="17">
    <source>
        <dbReference type="Proteomes" id="UP000191024"/>
    </source>
</evidence>
<sequence length="411" mass="45883">MYQDKSVQELTEIIDDLTRSINLLESIGHYGAPSLQEELVSSSNLTDLLVKTQETSNNNPTRPSSGAPLSKVLLSTSVCHKMLQHAGNGGDIEVMGMLIGRVFHNSFVVFDCFSLPVEGTETRVNAQSESYEYMVSYVDELYGKDSKKWKVVGWYHSHPGYDCWLSNIDIETQRLNQKFQDPYVALVIDPKKSTQNGKLALGAFRTIDEKTDGGESAASNLALYSNTNHDSAMQYYELEISAFDSQLDAPLNNFSAKSTAPLETTSDEGLFLLEQLLEIVKSSQNFDNMRRTGPWEIPNIINTGEMASERLNDAEAARAAEDSAEDIFELKVCNSADSDSDVEMGSNTAGDTTAERSSISTDMVEQNAGETVNAGNTLSLQNEFLLRRKRLQRFKLQEYRDLRFFRDSFLI</sequence>
<evidence type="ECO:0000313" key="16">
    <source>
        <dbReference type="EMBL" id="SCU98237.1"/>
    </source>
</evidence>
<evidence type="ECO:0000256" key="11">
    <source>
        <dbReference type="ARBA" id="ARBA00022833"/>
    </source>
</evidence>
<evidence type="ECO:0000256" key="13">
    <source>
        <dbReference type="ARBA" id="ARBA00023242"/>
    </source>
</evidence>
<evidence type="ECO:0000256" key="10">
    <source>
        <dbReference type="ARBA" id="ARBA00022801"/>
    </source>
</evidence>
<evidence type="ECO:0000256" key="2">
    <source>
        <dbReference type="ARBA" id="ARBA00004496"/>
    </source>
</evidence>
<dbReference type="SUPFAM" id="SSF102712">
    <property type="entry name" value="JAB1/MPN domain"/>
    <property type="match status" value="1"/>
</dbReference>
<feature type="compositionally biased region" description="Polar residues" evidence="14">
    <location>
        <begin position="345"/>
        <end position="359"/>
    </location>
</feature>
<dbReference type="EMBL" id="LT598467">
    <property type="protein sequence ID" value="SCU98237.1"/>
    <property type="molecule type" value="Genomic_DNA"/>
</dbReference>
<protein>
    <recommendedName>
        <fullName evidence="5">COP9 signalosome complex subunit 5</fullName>
    </recommendedName>
</protein>
<name>A0A1G4K3R5_9SACH</name>
<dbReference type="AlphaFoldDB" id="A0A1G4K3R5"/>
<keyword evidence="10" id="KW-0378">Hydrolase</keyword>
<evidence type="ECO:0000256" key="4">
    <source>
        <dbReference type="ARBA" id="ARBA00011098"/>
    </source>
</evidence>
<dbReference type="GO" id="GO:0008180">
    <property type="term" value="C:COP9 signalosome"/>
    <property type="evidence" value="ECO:0007669"/>
    <property type="project" value="UniProtKB-KW"/>
</dbReference>
<dbReference type="PANTHER" id="PTHR10410">
    <property type="entry name" value="EUKARYOTIC TRANSLATION INITIATION FACTOR 3 -RELATED"/>
    <property type="match status" value="1"/>
</dbReference>
<evidence type="ECO:0000256" key="1">
    <source>
        <dbReference type="ARBA" id="ARBA00004123"/>
    </source>
</evidence>
<evidence type="ECO:0000256" key="14">
    <source>
        <dbReference type="SAM" id="MobiDB-lite"/>
    </source>
</evidence>
<evidence type="ECO:0000256" key="3">
    <source>
        <dbReference type="ARBA" id="ARBA00006008"/>
    </source>
</evidence>
<proteinExistence type="inferred from homology"/>
<dbReference type="GO" id="GO:0006508">
    <property type="term" value="P:proteolysis"/>
    <property type="evidence" value="ECO:0007669"/>
    <property type="project" value="UniProtKB-KW"/>
</dbReference>
<evidence type="ECO:0000256" key="9">
    <source>
        <dbReference type="ARBA" id="ARBA00022790"/>
    </source>
</evidence>
<evidence type="ECO:0000256" key="12">
    <source>
        <dbReference type="ARBA" id="ARBA00023049"/>
    </source>
</evidence>
<dbReference type="InterPro" id="IPR000555">
    <property type="entry name" value="JAMM/MPN+_dom"/>
</dbReference>
<dbReference type="InterPro" id="IPR037518">
    <property type="entry name" value="MPN"/>
</dbReference>
<keyword evidence="13" id="KW-0539">Nucleus</keyword>
<dbReference type="InterPro" id="IPR050242">
    <property type="entry name" value="JAMM_MPN+_peptidase_M67A"/>
</dbReference>
<comment type="subcellular location">
    <subcellularLocation>
        <location evidence="2">Cytoplasm</location>
    </subcellularLocation>
    <subcellularLocation>
        <location evidence="1">Nucleus</location>
    </subcellularLocation>
</comment>
<evidence type="ECO:0000256" key="8">
    <source>
        <dbReference type="ARBA" id="ARBA00022723"/>
    </source>
</evidence>